<dbReference type="Proteomes" id="UP000749646">
    <property type="component" value="Unassembled WGS sequence"/>
</dbReference>
<evidence type="ECO:0000313" key="1">
    <source>
        <dbReference type="EMBL" id="KAF9937483.1"/>
    </source>
</evidence>
<dbReference type="EMBL" id="JAAAHW010009685">
    <property type="protein sequence ID" value="KAF9937483.1"/>
    <property type="molecule type" value="Genomic_DNA"/>
</dbReference>
<evidence type="ECO:0000313" key="2">
    <source>
        <dbReference type="Proteomes" id="UP000749646"/>
    </source>
</evidence>
<name>A0A9P6LT60_9FUNG</name>
<sequence>MTAHRGYTIKCPGDFKHCHRNGIQGYETHHAAIVFREEDIEKETNNLTLSQYTSHVKRESEVTFYNPEPVAILTETFTKPTKTKKMIIHLEPWYFEAPERATGSRFNSIVDLSHNLGTAV</sequence>
<dbReference type="AlphaFoldDB" id="A0A9P6LT60"/>
<keyword evidence="2" id="KW-1185">Reference proteome</keyword>
<proteinExistence type="predicted"/>
<comment type="caution">
    <text evidence="1">The sequence shown here is derived from an EMBL/GenBank/DDBJ whole genome shotgun (WGS) entry which is preliminary data.</text>
</comment>
<organism evidence="1 2">
    <name type="scientific">Modicella reniformis</name>
    <dbReference type="NCBI Taxonomy" id="1440133"/>
    <lineage>
        <taxon>Eukaryota</taxon>
        <taxon>Fungi</taxon>
        <taxon>Fungi incertae sedis</taxon>
        <taxon>Mucoromycota</taxon>
        <taxon>Mortierellomycotina</taxon>
        <taxon>Mortierellomycetes</taxon>
        <taxon>Mortierellales</taxon>
        <taxon>Mortierellaceae</taxon>
        <taxon>Modicella</taxon>
    </lineage>
</organism>
<gene>
    <name evidence="1" type="ORF">BGZ65_001445</name>
</gene>
<accession>A0A9P6LT60</accession>
<reference evidence="1" key="1">
    <citation type="journal article" date="2020" name="Fungal Divers.">
        <title>Resolving the Mortierellaceae phylogeny through synthesis of multi-gene phylogenetics and phylogenomics.</title>
        <authorList>
            <person name="Vandepol N."/>
            <person name="Liber J."/>
            <person name="Desiro A."/>
            <person name="Na H."/>
            <person name="Kennedy M."/>
            <person name="Barry K."/>
            <person name="Grigoriev I.V."/>
            <person name="Miller A.N."/>
            <person name="O'Donnell K."/>
            <person name="Stajich J.E."/>
            <person name="Bonito G."/>
        </authorList>
    </citation>
    <scope>NUCLEOTIDE SEQUENCE</scope>
    <source>
        <strain evidence="1">MES-2147</strain>
    </source>
</reference>
<protein>
    <submittedName>
        <fullName evidence="1">Uncharacterized protein</fullName>
    </submittedName>
</protein>